<dbReference type="AlphaFoldDB" id="A0AAX4PJX4"/>
<evidence type="ECO:0000313" key="3">
    <source>
        <dbReference type="EMBL" id="WZN66610.1"/>
    </source>
</evidence>
<feature type="region of interest" description="Disordered" evidence="1">
    <location>
        <begin position="705"/>
        <end position="726"/>
    </location>
</feature>
<accession>A0AAX4PJX4</accession>
<protein>
    <recommendedName>
        <fullName evidence="5">Sulfotransferase</fullName>
    </recommendedName>
</protein>
<evidence type="ECO:0008006" key="5">
    <source>
        <dbReference type="Google" id="ProtNLM"/>
    </source>
</evidence>
<evidence type="ECO:0000256" key="1">
    <source>
        <dbReference type="SAM" id="MobiDB-lite"/>
    </source>
</evidence>
<dbReference type="SUPFAM" id="SSF52540">
    <property type="entry name" value="P-loop containing nucleoside triphosphate hydrolases"/>
    <property type="match status" value="2"/>
</dbReference>
<proteinExistence type="predicted"/>
<keyword evidence="2" id="KW-0812">Transmembrane</keyword>
<feature type="transmembrane region" description="Helical" evidence="2">
    <location>
        <begin position="20"/>
        <end position="40"/>
    </location>
</feature>
<dbReference type="EMBL" id="CP151516">
    <property type="protein sequence ID" value="WZN66610.1"/>
    <property type="molecule type" value="Genomic_DNA"/>
</dbReference>
<evidence type="ECO:0000313" key="4">
    <source>
        <dbReference type="Proteomes" id="UP001472866"/>
    </source>
</evidence>
<dbReference type="PANTHER" id="PTHR32301:SF6">
    <property type="entry name" value="GOLVESIN-RELATED"/>
    <property type="match status" value="1"/>
</dbReference>
<dbReference type="InterPro" id="IPR053259">
    <property type="entry name" value="Golvesin-related_Golgi"/>
</dbReference>
<dbReference type="InterPro" id="IPR027417">
    <property type="entry name" value="P-loop_NTPase"/>
</dbReference>
<keyword evidence="2" id="KW-0472">Membrane</keyword>
<keyword evidence="2" id="KW-1133">Transmembrane helix</keyword>
<reference evidence="3 4" key="1">
    <citation type="submission" date="2024-03" db="EMBL/GenBank/DDBJ databases">
        <title>Complete genome sequence of the green alga Chloropicon roscoffensis RCC1871.</title>
        <authorList>
            <person name="Lemieux C."/>
            <person name="Pombert J.-F."/>
            <person name="Otis C."/>
            <person name="Turmel M."/>
        </authorList>
    </citation>
    <scope>NUCLEOTIDE SEQUENCE [LARGE SCALE GENOMIC DNA]</scope>
    <source>
        <strain evidence="3 4">RCC1871</strain>
    </source>
</reference>
<dbReference type="Gene3D" id="3.40.50.300">
    <property type="entry name" value="P-loop containing nucleotide triphosphate hydrolases"/>
    <property type="match status" value="2"/>
</dbReference>
<gene>
    <name evidence="3" type="ORF">HKI87_16g81770</name>
</gene>
<evidence type="ECO:0000256" key="2">
    <source>
        <dbReference type="SAM" id="Phobius"/>
    </source>
</evidence>
<name>A0AAX4PJX4_9CHLO</name>
<dbReference type="Proteomes" id="UP001472866">
    <property type="component" value="Chromosome 16"/>
</dbReference>
<dbReference type="PANTHER" id="PTHR32301">
    <property type="entry name" value="COUNTIN RECEPTOR CNR3-RELATED"/>
    <property type="match status" value="1"/>
</dbReference>
<keyword evidence="4" id="KW-1185">Reference proteome</keyword>
<sequence>MAASVAGVGRILQQSRAGHVGIALVGLVTLILIAASTTSFSSRENPGPAQELGGSALLFQEQNEGFFRVVKAQSGPLVGPAINVSESAPETRTYHTYDRALAQRDPGLVANAGGHHHQNFLVFFSGHQGSSWLLDMLGSAPGVYVPGFEPLEVLNATAAQKLRFLDLTFSLPTSEDAYAIWVAEIVDLGRQSGIRLSYTDLPTYADVAATRAAGFKIRPYWGHRTGFRGLDLAEVKAILDDRDVSLVLTTRQNYLKAAASWYRAREVGVNQFTRQQSADFDAGQKVEFDLDRFQEWVDFVVNAERELKDAVSFFQRPTLTVSYEELALDPIGATGHVAKFLGLGGTRVPASARFRKTGSDSLRVMVSNFEELCERYWVTPYRWMLGVESCREAGAAARGARRDEAAAMTKAAALDPEASRLAKAIAFPSATNPKDCFASGWADGAQSCASRLHQHKVEAALRARHRRSPVFFKHVHKAGGTTLCQHASAFVFTETRPLPANSGWGTDCVPQEAFLSRPPQSLLLSSLLRRQPVDADALTRRGAWLGGACFFGHLTPSAQHALPRAFPNLGFVASEGPLPDELALNLDYPLITMLRDPFDRLVSAHKWFLFMKQRFPGIAGSICSSYDAPTNATLSEWLDYYPDNWVTRTLLGSRYLYGKDLPLGEAELRQAKNRLEAFTTVLVLEELDLGLRVLGEVLGWEEREGEGTEMAAGAPQANVARGGRTDSTRELDDLTWQKAASTIRLDLEVYEHARALFARQAERLGLANATDLAR</sequence>
<organism evidence="3 4">
    <name type="scientific">Chloropicon roscoffensis</name>
    <dbReference type="NCBI Taxonomy" id="1461544"/>
    <lineage>
        <taxon>Eukaryota</taxon>
        <taxon>Viridiplantae</taxon>
        <taxon>Chlorophyta</taxon>
        <taxon>Chloropicophyceae</taxon>
        <taxon>Chloropicales</taxon>
        <taxon>Chloropicaceae</taxon>
        <taxon>Chloropicon</taxon>
    </lineage>
</organism>